<evidence type="ECO:0000313" key="3">
    <source>
        <dbReference type="EMBL" id="SDE59610.1"/>
    </source>
</evidence>
<keyword evidence="1" id="KW-1133">Transmembrane helix</keyword>
<dbReference type="EMBL" id="FNAK01000008">
    <property type="protein sequence ID" value="SDE59610.1"/>
    <property type="molecule type" value="Genomic_DNA"/>
</dbReference>
<dbReference type="Pfam" id="PF04024">
    <property type="entry name" value="PspC"/>
    <property type="match status" value="1"/>
</dbReference>
<evidence type="ECO:0000313" key="4">
    <source>
        <dbReference type="Proteomes" id="UP000183685"/>
    </source>
</evidence>
<dbReference type="InterPro" id="IPR007168">
    <property type="entry name" value="Phageshock_PspC_N"/>
</dbReference>
<evidence type="ECO:0000256" key="1">
    <source>
        <dbReference type="SAM" id="Phobius"/>
    </source>
</evidence>
<organism evidence="3 4">
    <name type="scientific">Kordiimonas lacus</name>
    <dbReference type="NCBI Taxonomy" id="637679"/>
    <lineage>
        <taxon>Bacteria</taxon>
        <taxon>Pseudomonadati</taxon>
        <taxon>Pseudomonadota</taxon>
        <taxon>Alphaproteobacteria</taxon>
        <taxon>Kordiimonadales</taxon>
        <taxon>Kordiimonadaceae</taxon>
        <taxon>Kordiimonas</taxon>
    </lineage>
</organism>
<sequence>MTNSKGRPTKLYKDPVKGRVMGVCAGIADYFDIKVGVVRFLAFFGILFTMPWLLIGYFILGMSLDPKPEGLYEDENEEEFWKQTRKSPDYTAAELRRRFRDIERRTSEMEAYMTSKRFRLERELKALED</sequence>
<feature type="transmembrane region" description="Helical" evidence="1">
    <location>
        <begin position="40"/>
        <end position="60"/>
    </location>
</feature>
<dbReference type="Proteomes" id="UP000183685">
    <property type="component" value="Unassembled WGS sequence"/>
</dbReference>
<dbReference type="NCBIfam" id="TIGR02978">
    <property type="entry name" value="phageshock_pspC"/>
    <property type="match status" value="1"/>
</dbReference>
<dbReference type="RefSeq" id="WP_074519525.1">
    <property type="nucleotide sequence ID" value="NZ_DAIOMO010000002.1"/>
</dbReference>
<evidence type="ECO:0000259" key="2">
    <source>
        <dbReference type="Pfam" id="PF04024"/>
    </source>
</evidence>
<reference evidence="3 4" key="1">
    <citation type="submission" date="2016-10" db="EMBL/GenBank/DDBJ databases">
        <authorList>
            <person name="de Groot N.N."/>
        </authorList>
    </citation>
    <scope>NUCLEOTIDE SEQUENCE [LARGE SCALE GENOMIC DNA]</scope>
    <source>
        <strain evidence="3 4">CGMCC 1.9109</strain>
    </source>
</reference>
<keyword evidence="1" id="KW-0472">Membrane</keyword>
<gene>
    <name evidence="3" type="ORF">SAMN04488071_3320</name>
</gene>
<dbReference type="STRING" id="637679.GCA_001550055_00099"/>
<keyword evidence="1" id="KW-0812">Transmembrane</keyword>
<feature type="domain" description="Phage shock protein PspC N-terminal" evidence="2">
    <location>
        <begin position="10"/>
        <end position="65"/>
    </location>
</feature>
<proteinExistence type="predicted"/>
<protein>
    <submittedName>
        <fullName evidence="3">Phage shock protein C (PspC) family protein</fullName>
    </submittedName>
</protein>
<dbReference type="AlphaFoldDB" id="A0A1G7E800"/>
<keyword evidence="4" id="KW-1185">Reference proteome</keyword>
<name>A0A1G7E800_9PROT</name>
<accession>A0A1G7E800</accession>
<dbReference type="InterPro" id="IPR014320">
    <property type="entry name" value="Phageshock_PspC"/>
</dbReference>